<dbReference type="Pfam" id="PF07313">
    <property type="entry name" value="AmiA-like"/>
    <property type="match status" value="1"/>
</dbReference>
<dbReference type="OrthoDB" id="8740273at2"/>
<dbReference type="Gene3D" id="1.10.287.520">
    <property type="entry name" value="Helix hairpin bin"/>
    <property type="match status" value="1"/>
</dbReference>
<sequence length="340" mass="38439">MSSLHLRTVGIGLLICFIGLNHAGQTSEQQADTTLKSLYHSINNIPNHDMSARLEVISAQFLGKPYLLGALGEGKNARYDQSPRYRTDAFDCETFVTTILAIALADNSLTFQHCLRQLRYNQGQCRFLQRNHFTGLDWNQNNQKQGFVKDITMSITDANQNIVAQTASALIDKPSWYQHFTTDNVKLAKPDHKEQMKRLTELKKKGNTLPRTRSTLPYLPLRVLFNKKGQANQHLFSRIPNGAIIEIVRPNWDLTRQIGTHLNVSHLGFVFRKNDSLIFRHASSQSDGVVDVSLIDYLRNALTSPTIKGINVQIVVPKKPLSGDCKPLRRISRLPVSKQQ</sequence>
<dbReference type="Gene3D" id="1.10.3670.10">
    <property type="entry name" value="Putative xylanase like domain"/>
    <property type="match status" value="1"/>
</dbReference>
<dbReference type="InterPro" id="IPR038765">
    <property type="entry name" value="Papain-like_cys_pep_sf"/>
</dbReference>
<evidence type="ECO:0000313" key="1">
    <source>
        <dbReference type="EMBL" id="KTD65247.1"/>
    </source>
</evidence>
<dbReference type="Proteomes" id="UP000054877">
    <property type="component" value="Unassembled WGS sequence"/>
</dbReference>
<dbReference type="STRING" id="452.Lspi_0707"/>
<protein>
    <recommendedName>
        <fullName evidence="3">DUF1460 domain-containing protein</fullName>
    </recommendedName>
</protein>
<comment type="caution">
    <text evidence="1">The sequence shown here is derived from an EMBL/GenBank/DDBJ whole genome shotgun (WGS) entry which is preliminary data.</text>
</comment>
<dbReference type="AlphaFoldDB" id="A0A0W0Z8E4"/>
<dbReference type="SUPFAM" id="SSF54001">
    <property type="entry name" value="Cysteine proteinases"/>
    <property type="match status" value="1"/>
</dbReference>
<evidence type="ECO:0008006" key="3">
    <source>
        <dbReference type="Google" id="ProtNLM"/>
    </source>
</evidence>
<reference evidence="1 2" key="1">
    <citation type="submission" date="2015-11" db="EMBL/GenBank/DDBJ databases">
        <title>Genomic analysis of 38 Legionella species identifies large and diverse effector repertoires.</title>
        <authorList>
            <person name="Burstein D."/>
            <person name="Amaro F."/>
            <person name="Zusman T."/>
            <person name="Lifshitz Z."/>
            <person name="Cohen O."/>
            <person name="Gilbert J.A."/>
            <person name="Pupko T."/>
            <person name="Shuman H.A."/>
            <person name="Segal G."/>
        </authorList>
    </citation>
    <scope>NUCLEOTIDE SEQUENCE [LARGE SCALE GENOMIC DNA]</scope>
    <source>
        <strain evidence="1 2">Mt.St.Helens-9</strain>
    </source>
</reference>
<dbReference type="PATRIC" id="fig|452.5.peg.776"/>
<accession>A0A0W0Z8E4</accession>
<name>A0A0W0Z8E4_LEGSP</name>
<dbReference type="InterPro" id="IPR010846">
    <property type="entry name" value="AmiA-like"/>
</dbReference>
<dbReference type="Gene3D" id="2.30.260.10">
    <property type="entry name" value="putative xylanase like domain"/>
    <property type="match status" value="1"/>
</dbReference>
<gene>
    <name evidence="1" type="ORF">Lspi_0707</name>
</gene>
<proteinExistence type="predicted"/>
<keyword evidence="2" id="KW-1185">Reference proteome</keyword>
<dbReference type="EMBL" id="LNYX01000008">
    <property type="protein sequence ID" value="KTD65247.1"/>
    <property type="molecule type" value="Genomic_DNA"/>
</dbReference>
<organism evidence="1 2">
    <name type="scientific">Legionella spiritensis</name>
    <dbReference type="NCBI Taxonomy" id="452"/>
    <lineage>
        <taxon>Bacteria</taxon>
        <taxon>Pseudomonadati</taxon>
        <taxon>Pseudomonadota</taxon>
        <taxon>Gammaproteobacteria</taxon>
        <taxon>Legionellales</taxon>
        <taxon>Legionellaceae</taxon>
        <taxon>Legionella</taxon>
    </lineage>
</organism>
<evidence type="ECO:0000313" key="2">
    <source>
        <dbReference type="Proteomes" id="UP000054877"/>
    </source>
</evidence>
<dbReference type="RefSeq" id="WP_058482658.1">
    <property type="nucleotide sequence ID" value="NZ_CAAAII010000015.1"/>
</dbReference>